<dbReference type="Proteomes" id="UP000319523">
    <property type="component" value="Unassembled WGS sequence"/>
</dbReference>
<organism evidence="1 2">
    <name type="scientific">Mixta tenebrionis</name>
    <dbReference type="NCBI Taxonomy" id="2562439"/>
    <lineage>
        <taxon>Bacteria</taxon>
        <taxon>Pseudomonadati</taxon>
        <taxon>Pseudomonadota</taxon>
        <taxon>Gammaproteobacteria</taxon>
        <taxon>Enterobacterales</taxon>
        <taxon>Erwiniaceae</taxon>
        <taxon>Mixta</taxon>
    </lineage>
</organism>
<dbReference type="NCBIfam" id="TIGR04424">
    <property type="entry name" value="metallo_McbB"/>
    <property type="match status" value="1"/>
</dbReference>
<dbReference type="AlphaFoldDB" id="A0A506VBC2"/>
<dbReference type="OrthoDB" id="7010036at2"/>
<protein>
    <submittedName>
        <fullName evidence="1">McbB family protein</fullName>
    </submittedName>
</protein>
<evidence type="ECO:0000313" key="2">
    <source>
        <dbReference type="Proteomes" id="UP000319523"/>
    </source>
</evidence>
<dbReference type="RefSeq" id="WP_141175768.1">
    <property type="nucleotide sequence ID" value="NZ_JBHUFX010000011.1"/>
</dbReference>
<gene>
    <name evidence="1" type="ORF">FKM52_08480</name>
</gene>
<sequence length="286" mass="33044">MLIVMPYELAKQDEKTLVISYLSSVDIEHEGMKQLLEKLSLKPGWFQEEELNDLFEKYHIRADTGLSFLLDNGLIKKKPSSQQELWTQVQIISDNLSLFSEEADSWRCEGIDICGVSPVSDIPPALPDNTLVWIHLENYRRPLINNVYAALKQQRNIAFIQSYYQKEIFRIDGVYSPELGTPCHNCHLERWLNREIKSFGQNEQSWGKLLNLLDERKIALPAVAVRKTEREFSRHLIKRRLQELAGNSLVNLHVDTFMSSVSADLVTCRLNREPVIHWYACDCIGG</sequence>
<comment type="caution">
    <text evidence="1">The sequence shown here is derived from an EMBL/GenBank/DDBJ whole genome shotgun (WGS) entry which is preliminary data.</text>
</comment>
<dbReference type="InterPro" id="IPR030956">
    <property type="entry name" value="McbB"/>
</dbReference>
<accession>A0A506VBC2</accession>
<dbReference type="EMBL" id="VHQI01000004">
    <property type="protein sequence ID" value="TPW42796.1"/>
    <property type="molecule type" value="Genomic_DNA"/>
</dbReference>
<reference evidence="1 2" key="1">
    <citation type="submission" date="2019-06" db="EMBL/GenBank/DDBJ databases">
        <authorList>
            <person name="Yang Y."/>
        </authorList>
    </citation>
    <scope>NUCLEOTIDE SEQUENCE [LARGE SCALE GENOMIC DNA]</scope>
    <source>
        <strain evidence="1 2">BIT-26</strain>
    </source>
</reference>
<proteinExistence type="predicted"/>
<keyword evidence="2" id="KW-1185">Reference proteome</keyword>
<name>A0A506VBC2_9GAMM</name>
<evidence type="ECO:0000313" key="1">
    <source>
        <dbReference type="EMBL" id="TPW42796.1"/>
    </source>
</evidence>